<dbReference type="AlphaFoldDB" id="A0A9N8HG82"/>
<keyword evidence="2" id="KW-1185">Reference proteome</keyword>
<accession>A0A9N8HG82</accession>
<proteinExistence type="predicted"/>
<name>A0A9N8HG82_9STRA</name>
<protein>
    <submittedName>
        <fullName evidence="1">Uncharacterized protein</fullName>
    </submittedName>
</protein>
<evidence type="ECO:0000313" key="1">
    <source>
        <dbReference type="EMBL" id="CAB9513863.1"/>
    </source>
</evidence>
<reference evidence="1" key="1">
    <citation type="submission" date="2020-06" db="EMBL/GenBank/DDBJ databases">
        <authorList>
            <consortium name="Plant Systems Biology data submission"/>
        </authorList>
    </citation>
    <scope>NUCLEOTIDE SEQUENCE</scope>
    <source>
        <strain evidence="1">D6</strain>
    </source>
</reference>
<evidence type="ECO:0000313" key="2">
    <source>
        <dbReference type="Proteomes" id="UP001153069"/>
    </source>
</evidence>
<gene>
    <name evidence="1" type="ORF">SEMRO_618_G176290.1</name>
</gene>
<comment type="caution">
    <text evidence="1">The sequence shown here is derived from an EMBL/GenBank/DDBJ whole genome shotgun (WGS) entry which is preliminary data.</text>
</comment>
<sequence>MPHNRCAGRGHFAMVPIPIIDWLIPISMEYRAYNVRERDTFCPTCRSVTSCKEKESWHTVSVVGIKVHKETDEHATENMVPYTKCNACKSVFQRSNFESMSARGAFEYILLTAMIEVRMRYKVARKLLYRWSQKEAQLVHEEYVKFAPNESTLSEKHVLDRGKYMERISLYRRKATKFFPILVEKLSDEQKQKVIQAMEAAALISKKKKQGETENLVDNNADDDAADVKQKDRKFIEEVRMLFMMER</sequence>
<dbReference type="Proteomes" id="UP001153069">
    <property type="component" value="Unassembled WGS sequence"/>
</dbReference>
<organism evidence="1 2">
    <name type="scientific">Seminavis robusta</name>
    <dbReference type="NCBI Taxonomy" id="568900"/>
    <lineage>
        <taxon>Eukaryota</taxon>
        <taxon>Sar</taxon>
        <taxon>Stramenopiles</taxon>
        <taxon>Ochrophyta</taxon>
        <taxon>Bacillariophyta</taxon>
        <taxon>Bacillariophyceae</taxon>
        <taxon>Bacillariophycidae</taxon>
        <taxon>Naviculales</taxon>
        <taxon>Naviculaceae</taxon>
        <taxon>Seminavis</taxon>
    </lineage>
</organism>
<dbReference type="EMBL" id="CAICTM010000617">
    <property type="protein sequence ID" value="CAB9513863.1"/>
    <property type="molecule type" value="Genomic_DNA"/>
</dbReference>